<gene>
    <name evidence="1" type="ORF">Amon02_000949300</name>
</gene>
<protein>
    <submittedName>
        <fullName evidence="1">Unnamed protein product</fullName>
    </submittedName>
</protein>
<sequence length="300" mass="34423">MSISLPEGLVSLKLIGDANTLELPNITNWHDLNYLSNVKLHTWMFESDSNQLLTVSSVQNFINELPQDSLQKLELILDPPSTKPNTYQASQLDSLSFRHLHNLKELKFTSLARSFNVLPWYDLSKLPQSLTSLTLDLQVEHYSDDLPPNLKHLDMNLTLIKTTVDKFWRTYLSPMNYLTTLAAKVNYTKCIDLRGLNFNNLRSVSFVGSSLSDDHDSNVTTILIDSSIVAPGAQLLSFKMEDRLFPKSEHHTYMKFDETSCDNNFNCSDSCSKKLAKEIFQLKPSSMFTWFGDDMDFYYY</sequence>
<evidence type="ECO:0000313" key="1">
    <source>
        <dbReference type="EMBL" id="GME94116.1"/>
    </source>
</evidence>
<organism evidence="1 2">
    <name type="scientific">Ambrosiozyma monospora</name>
    <name type="common">Yeast</name>
    <name type="synonym">Endomycopsis monosporus</name>
    <dbReference type="NCBI Taxonomy" id="43982"/>
    <lineage>
        <taxon>Eukaryota</taxon>
        <taxon>Fungi</taxon>
        <taxon>Dikarya</taxon>
        <taxon>Ascomycota</taxon>
        <taxon>Saccharomycotina</taxon>
        <taxon>Pichiomycetes</taxon>
        <taxon>Pichiales</taxon>
        <taxon>Pichiaceae</taxon>
        <taxon>Ambrosiozyma</taxon>
    </lineage>
</organism>
<dbReference type="Proteomes" id="UP001165064">
    <property type="component" value="Unassembled WGS sequence"/>
</dbReference>
<proteinExistence type="predicted"/>
<name>A0ACB5TRW7_AMBMO</name>
<comment type="caution">
    <text evidence="1">The sequence shown here is derived from an EMBL/GenBank/DDBJ whole genome shotgun (WGS) entry which is preliminary data.</text>
</comment>
<reference evidence="1" key="1">
    <citation type="submission" date="2023-04" db="EMBL/GenBank/DDBJ databases">
        <title>Ambrosiozyma monospora NBRC 10751.</title>
        <authorList>
            <person name="Ichikawa N."/>
            <person name="Sato H."/>
            <person name="Tonouchi N."/>
        </authorList>
    </citation>
    <scope>NUCLEOTIDE SEQUENCE</scope>
    <source>
        <strain evidence="1">NBRC 10751</strain>
    </source>
</reference>
<evidence type="ECO:0000313" key="2">
    <source>
        <dbReference type="Proteomes" id="UP001165064"/>
    </source>
</evidence>
<accession>A0ACB5TRW7</accession>
<dbReference type="EMBL" id="BSXS01008935">
    <property type="protein sequence ID" value="GME94116.1"/>
    <property type="molecule type" value="Genomic_DNA"/>
</dbReference>
<keyword evidence="2" id="KW-1185">Reference proteome</keyword>